<sequence length="348" mass="40343">MKSKWNYPNEVKKMKFTKSDQQKVLNQLNASSSKKRHRKFLLSGLTIATVLLLLVAGSFFIPNIDNVVAKIPYINKFIKEEEIQREDEKQVHNFVGNLLEENGLKVGYWSFSREEREMIVEIIDLNEVDNDILEEIEQQLKDEQLNGYEVMLVPYEPPEDMLTERSEGEIEQDILTSNELISVLTERIESEGYELMFPIQVGIDQKDVIDITVIVPKSEYRLEKLKEIMKEEASNYGNEFKFDVRQVQKKAREQEKRWEKTDAISNIGIALEASDQFPVTGFAYSFHPYPVQIIIKTSLDPNDSEALQIANEIRSEIDSYIESSEETATIRDDQYKVIVRDENGEAID</sequence>
<dbReference type="EMBL" id="FRCZ01000005">
    <property type="protein sequence ID" value="SHN24424.1"/>
    <property type="molecule type" value="Genomic_DNA"/>
</dbReference>
<dbReference type="RefSeq" id="WP_073202456.1">
    <property type="nucleotide sequence ID" value="NZ_FRCZ01000005.1"/>
</dbReference>
<evidence type="ECO:0008006" key="4">
    <source>
        <dbReference type="Google" id="ProtNLM"/>
    </source>
</evidence>
<feature type="transmembrane region" description="Helical" evidence="1">
    <location>
        <begin position="40"/>
        <end position="61"/>
    </location>
</feature>
<accession>A0A1M7Q2L9</accession>
<evidence type="ECO:0000256" key="1">
    <source>
        <dbReference type="SAM" id="Phobius"/>
    </source>
</evidence>
<gene>
    <name evidence="2" type="ORF">SAMN05216179_2768</name>
</gene>
<dbReference type="STRING" id="1027249.SAMN05216179_2768"/>
<keyword evidence="1" id="KW-0812">Transmembrane</keyword>
<keyword evidence="3" id="KW-1185">Reference proteome</keyword>
<reference evidence="2 3" key="1">
    <citation type="submission" date="2016-11" db="EMBL/GenBank/DDBJ databases">
        <authorList>
            <person name="Jaros S."/>
            <person name="Januszkiewicz K."/>
            <person name="Wedrychowicz H."/>
        </authorList>
    </citation>
    <scope>NUCLEOTIDE SEQUENCE [LARGE SCALE GENOMIC DNA]</scope>
    <source>
        <strain evidence="2 3">CGMCC 1.10681</strain>
    </source>
</reference>
<name>A0A1M7Q2L9_9BACI</name>
<dbReference type="Proteomes" id="UP000184184">
    <property type="component" value="Unassembled WGS sequence"/>
</dbReference>
<evidence type="ECO:0000313" key="3">
    <source>
        <dbReference type="Proteomes" id="UP000184184"/>
    </source>
</evidence>
<evidence type="ECO:0000313" key="2">
    <source>
        <dbReference type="EMBL" id="SHN24424.1"/>
    </source>
</evidence>
<protein>
    <recommendedName>
        <fullName evidence="4">DUF4030 domain-containing protein</fullName>
    </recommendedName>
</protein>
<dbReference type="AlphaFoldDB" id="A0A1M7Q2L9"/>
<keyword evidence="1" id="KW-0472">Membrane</keyword>
<proteinExistence type="predicted"/>
<organism evidence="2 3">
    <name type="scientific">Gracilibacillus kekensis</name>
    <dbReference type="NCBI Taxonomy" id="1027249"/>
    <lineage>
        <taxon>Bacteria</taxon>
        <taxon>Bacillati</taxon>
        <taxon>Bacillota</taxon>
        <taxon>Bacilli</taxon>
        <taxon>Bacillales</taxon>
        <taxon>Bacillaceae</taxon>
        <taxon>Gracilibacillus</taxon>
    </lineage>
</organism>
<keyword evidence="1" id="KW-1133">Transmembrane helix</keyword>